<evidence type="ECO:0000313" key="2">
    <source>
        <dbReference type="EMBL" id="MCH89246.1"/>
    </source>
</evidence>
<organism evidence="2 3">
    <name type="scientific">Trifolium medium</name>
    <dbReference type="NCBI Taxonomy" id="97028"/>
    <lineage>
        <taxon>Eukaryota</taxon>
        <taxon>Viridiplantae</taxon>
        <taxon>Streptophyta</taxon>
        <taxon>Embryophyta</taxon>
        <taxon>Tracheophyta</taxon>
        <taxon>Spermatophyta</taxon>
        <taxon>Magnoliopsida</taxon>
        <taxon>eudicotyledons</taxon>
        <taxon>Gunneridae</taxon>
        <taxon>Pentapetalae</taxon>
        <taxon>rosids</taxon>
        <taxon>fabids</taxon>
        <taxon>Fabales</taxon>
        <taxon>Fabaceae</taxon>
        <taxon>Papilionoideae</taxon>
        <taxon>50 kb inversion clade</taxon>
        <taxon>NPAAA clade</taxon>
        <taxon>Hologalegina</taxon>
        <taxon>IRL clade</taxon>
        <taxon>Trifolieae</taxon>
        <taxon>Trifolium</taxon>
    </lineage>
</organism>
<keyword evidence="3" id="KW-1185">Reference proteome</keyword>
<evidence type="ECO:0000313" key="3">
    <source>
        <dbReference type="Proteomes" id="UP000265520"/>
    </source>
</evidence>
<reference evidence="2 3" key="1">
    <citation type="journal article" date="2018" name="Front. Plant Sci.">
        <title>Red Clover (Trifolium pratense) and Zigzag Clover (T. medium) - A Picture of Genomic Similarities and Differences.</title>
        <authorList>
            <person name="Dluhosova J."/>
            <person name="Istvanek J."/>
            <person name="Nedelnik J."/>
            <person name="Repkova J."/>
        </authorList>
    </citation>
    <scope>NUCLEOTIDE SEQUENCE [LARGE SCALE GENOMIC DNA]</scope>
    <source>
        <strain evidence="3">cv. 10/8</strain>
        <tissue evidence="2">Leaf</tissue>
    </source>
</reference>
<name>A0A392MNY7_9FABA</name>
<protein>
    <submittedName>
        <fullName evidence="2">Uncharacterized protein</fullName>
    </submittedName>
</protein>
<dbReference type="Proteomes" id="UP000265520">
    <property type="component" value="Unassembled WGS sequence"/>
</dbReference>
<dbReference type="EMBL" id="LXQA010015767">
    <property type="protein sequence ID" value="MCH89246.1"/>
    <property type="molecule type" value="Genomic_DNA"/>
</dbReference>
<accession>A0A392MNY7</accession>
<comment type="caution">
    <text evidence="2">The sequence shown here is derived from an EMBL/GenBank/DDBJ whole genome shotgun (WGS) entry which is preliminary data.</text>
</comment>
<feature type="compositionally biased region" description="Low complexity" evidence="1">
    <location>
        <begin position="79"/>
        <end position="88"/>
    </location>
</feature>
<evidence type="ECO:0000256" key="1">
    <source>
        <dbReference type="SAM" id="MobiDB-lite"/>
    </source>
</evidence>
<feature type="region of interest" description="Disordered" evidence="1">
    <location>
        <begin position="47"/>
        <end position="88"/>
    </location>
</feature>
<proteinExistence type="predicted"/>
<feature type="compositionally biased region" description="Low complexity" evidence="1">
    <location>
        <begin position="54"/>
        <end position="63"/>
    </location>
</feature>
<gene>
    <name evidence="2" type="ORF">A2U01_0010140</name>
</gene>
<sequence length="88" mass="9476">CRLPFSLDRKALSFPLRGLVGRIRRTCLFNGLCFTLTLQSRRNEIPSLGNWMMPGDGPDSSTGGTSGAEVHSEPREPSAESSLAPSAL</sequence>
<dbReference type="AlphaFoldDB" id="A0A392MNY7"/>
<feature type="non-terminal residue" evidence="2">
    <location>
        <position position="1"/>
    </location>
</feature>